<feature type="region of interest" description="Disordered" evidence="1">
    <location>
        <begin position="120"/>
        <end position="143"/>
    </location>
</feature>
<dbReference type="Proteomes" id="UP000265768">
    <property type="component" value="Unassembled WGS sequence"/>
</dbReference>
<evidence type="ECO:0000313" key="3">
    <source>
        <dbReference type="Proteomes" id="UP000265768"/>
    </source>
</evidence>
<dbReference type="AlphaFoldDB" id="A0A3A4A1V5"/>
<dbReference type="EMBL" id="QZEY01000026">
    <property type="protein sequence ID" value="RJL21218.1"/>
    <property type="molecule type" value="Genomic_DNA"/>
</dbReference>
<name>A0A3A4A1V5_9ACTN</name>
<proteinExistence type="predicted"/>
<sequence>MPPSTPPSVRIRGDEFAIDLHASVITAAAGIGRRLSLPYAALLDTDLVVTGESLAVLRRELREVAAFADAAARTGWVLGSYMAAPGEEPELVAVAGDARLWAEEAGGFWLQAGAGPRRRVERTRQDGWSPAERELLGRAEDGAGEATARRAPLTVLLAPLSAAAQQARTCLRLTRLS</sequence>
<dbReference type="RefSeq" id="WP_119931428.1">
    <property type="nucleotide sequence ID" value="NZ_QZEY01000026.1"/>
</dbReference>
<comment type="caution">
    <text evidence="2">The sequence shown here is derived from an EMBL/GenBank/DDBJ whole genome shotgun (WGS) entry which is preliminary data.</text>
</comment>
<accession>A0A3A4A1V5</accession>
<evidence type="ECO:0000256" key="1">
    <source>
        <dbReference type="SAM" id="MobiDB-lite"/>
    </source>
</evidence>
<evidence type="ECO:0000313" key="2">
    <source>
        <dbReference type="EMBL" id="RJL21218.1"/>
    </source>
</evidence>
<organism evidence="2 3">
    <name type="scientific">Bailinhaonella thermotolerans</name>
    <dbReference type="NCBI Taxonomy" id="1070861"/>
    <lineage>
        <taxon>Bacteria</taxon>
        <taxon>Bacillati</taxon>
        <taxon>Actinomycetota</taxon>
        <taxon>Actinomycetes</taxon>
        <taxon>Streptosporangiales</taxon>
        <taxon>Streptosporangiaceae</taxon>
        <taxon>Bailinhaonella</taxon>
    </lineage>
</organism>
<gene>
    <name evidence="2" type="ORF">D5H75_37770</name>
</gene>
<feature type="compositionally biased region" description="Basic and acidic residues" evidence="1">
    <location>
        <begin position="131"/>
        <end position="141"/>
    </location>
</feature>
<reference evidence="2 3" key="1">
    <citation type="submission" date="2018-09" db="EMBL/GenBank/DDBJ databases">
        <title>YIM 75507 draft genome.</title>
        <authorList>
            <person name="Tang S."/>
            <person name="Feng Y."/>
        </authorList>
    </citation>
    <scope>NUCLEOTIDE SEQUENCE [LARGE SCALE GENOMIC DNA]</scope>
    <source>
        <strain evidence="2 3">YIM 75507</strain>
    </source>
</reference>
<keyword evidence="3" id="KW-1185">Reference proteome</keyword>
<protein>
    <submittedName>
        <fullName evidence="2">Uncharacterized protein</fullName>
    </submittedName>
</protein>